<protein>
    <submittedName>
        <fullName evidence="5">Lamin tail domain-containing protein</fullName>
    </submittedName>
</protein>
<evidence type="ECO:0000313" key="5">
    <source>
        <dbReference type="EMBL" id="NWK57521.1"/>
    </source>
</evidence>
<sequence length="1384" mass="153996">MRMPSGFAPFWILSSLSTLCLLLQGTVQGNVVINEIHYDPEPNTEAVEFIELYNNGSESVDLSHWQFTDGVRYSLPESTSLAPGAYLIIAENPHAILTKFGVSALGPWTGKLSNEGETITLKNPLGETIDTVDYGVGFPWPLGARGTGSSMELIHPSLDNDLGGSWRASGEPSVCAGSGASSTFISKESIQWRYHKGTSDPSDDDGGLNWWQDFGFVENSDWATATAPMGYGESHLNTFISDMYGNYSTLFLRKTFTVGDASAIEQLQLSLRYDDGIKIWINGSPVYQNLAPGEAANPSPHTATATDSRSESDGAIYISQILETPEDYLVDGNNLIAVQMFNQRLTSGDCHFDLELSEVANSGSGGDSSPSPMAQNHSYSSKAAPQVRQVQHLPEQPAAGEAVVISAKCTDPNGIQSVELAYQIVDPGTYIRRSDADYEDASEWIKLNMVDTGNQGDLAAGDAIYSVTIPGSVQVHRRLIRYRITVTDTLNHCMRLPYGDDTQANFAYFCYNGLPSWSGKIDSGSAQVTYSSAELGRLPVYHLIANNTDIENSQWNGSYNEQYFEGTLVYDGKVYDHIKFRNKGSGSTYRMGHNKWKLNFNRGHRFQAKDDYGKKMAAEWDKFSIQTGESPWWRNDRYPMSGMLFQESLMSKVNNLAGAHATKMFHFHFRVIDDASESSPSSQYDGDFWGIYTAQQHPDRSFFEQHDLPTGNLYKLNVSGSTNGATASKWYQDGSQVDDASDLSAFITGYKSTNSAQWWADNLELPVYYTWNTLNLALNNSDLRKEQNVIYWHNSETDRWHPSIWDVDLLFEDAQHHNRDPYAWWEDLHRSLDHPEYFIAYQNRVRELQDLLLWNGQYDRSVDEIVTLLSGSSSGTTTNTLVDANQAMWNQHPRKRYQGNWYRIEGSSYWNGFADMANYMRDFPKPGSFGGDQLESKSQANADSSIPGTPSISYHGTPGHPTSNITLESSSFQSNGGQVAQIQWRVGEIYDPNLSHYTPGDPWKYEITPVWESGSAAWDGNTRQIQVPPSQLKVGKTYRARVRHQDQTGRWSRWSAPLEFTSTAPDISLFRNTLVVSEIHYHPLGPTTPGELGASLDPSDFEFIELMNVGSQPLDLNAVRIADGISFDFTGADITTLEPGARVLVVKDKAAFESRYGTGQPIAGEFDKSLSNGGETLRLSYGDGNSAGNLIREFTYDDISPWPEAADGTGASLVLQDPWSLPDHNIASNWRASHSNHGQPGVVDSWNFQAWLRSHGIPDAGANDDPDLDGLPHLAEYFLGTHPLEASMDQAPKSAFRDLSISETNETYFTLGFQRNMNADDLSFTVQESGNLIDWNTSGTPLEIERTPLTPPLESLHYRSALPSEDYPDGKLFMRLEIRELPES</sequence>
<dbReference type="Gene3D" id="2.60.40.1260">
    <property type="entry name" value="Lamin Tail domain"/>
    <property type="match status" value="1"/>
</dbReference>
<evidence type="ECO:0000313" key="6">
    <source>
        <dbReference type="Proteomes" id="UP000557872"/>
    </source>
</evidence>
<dbReference type="InterPro" id="IPR003961">
    <property type="entry name" value="FN3_dom"/>
</dbReference>
<reference evidence="5 6" key="1">
    <citation type="submission" date="2020-07" db="EMBL/GenBank/DDBJ databases">
        <title>Roseicoccus Jingziensis gen. nov., sp. nov., isolated from coastal seawater.</title>
        <authorList>
            <person name="Feng X."/>
        </authorList>
    </citation>
    <scope>NUCLEOTIDE SEQUENCE [LARGE SCALE GENOMIC DNA]</scope>
    <source>
        <strain evidence="5 6">N1E253</strain>
    </source>
</reference>
<name>A0A851GNU1_9BACT</name>
<dbReference type="InterPro" id="IPR013783">
    <property type="entry name" value="Ig-like_fold"/>
</dbReference>
<dbReference type="Gene3D" id="2.60.120.260">
    <property type="entry name" value="Galactose-binding domain-like"/>
    <property type="match status" value="1"/>
</dbReference>
<evidence type="ECO:0000256" key="2">
    <source>
        <dbReference type="SAM" id="SignalP"/>
    </source>
</evidence>
<feature type="signal peptide" evidence="2">
    <location>
        <begin position="1"/>
        <end position="29"/>
    </location>
</feature>
<dbReference type="PROSITE" id="PS50853">
    <property type="entry name" value="FN3"/>
    <property type="match status" value="1"/>
</dbReference>
<feature type="region of interest" description="Disordered" evidence="1">
    <location>
        <begin position="360"/>
        <end position="389"/>
    </location>
</feature>
<evidence type="ECO:0000259" key="3">
    <source>
        <dbReference type="PROSITE" id="PS50853"/>
    </source>
</evidence>
<feature type="compositionally biased region" description="Polar residues" evidence="1">
    <location>
        <begin position="936"/>
        <end position="972"/>
    </location>
</feature>
<dbReference type="SUPFAM" id="SSF74853">
    <property type="entry name" value="Lamin A/C globular tail domain"/>
    <property type="match status" value="1"/>
</dbReference>
<dbReference type="PROSITE" id="PS51841">
    <property type="entry name" value="LTD"/>
    <property type="match status" value="1"/>
</dbReference>
<keyword evidence="6" id="KW-1185">Reference proteome</keyword>
<gene>
    <name evidence="5" type="ORF">HW115_18025</name>
</gene>
<dbReference type="InterPro" id="IPR036415">
    <property type="entry name" value="Lamin_tail_dom_sf"/>
</dbReference>
<organism evidence="5 6">
    <name type="scientific">Oceaniferula marina</name>
    <dbReference type="NCBI Taxonomy" id="2748318"/>
    <lineage>
        <taxon>Bacteria</taxon>
        <taxon>Pseudomonadati</taxon>
        <taxon>Verrucomicrobiota</taxon>
        <taxon>Verrucomicrobiia</taxon>
        <taxon>Verrucomicrobiales</taxon>
        <taxon>Verrucomicrobiaceae</taxon>
        <taxon>Oceaniferula</taxon>
    </lineage>
</organism>
<feature type="region of interest" description="Disordered" evidence="1">
    <location>
        <begin position="927"/>
        <end position="972"/>
    </location>
</feature>
<evidence type="ECO:0000256" key="1">
    <source>
        <dbReference type="SAM" id="MobiDB-lite"/>
    </source>
</evidence>
<dbReference type="Proteomes" id="UP000557872">
    <property type="component" value="Unassembled WGS sequence"/>
</dbReference>
<feature type="compositionally biased region" description="Polar residues" evidence="1">
    <location>
        <begin position="373"/>
        <end position="383"/>
    </location>
</feature>
<proteinExistence type="predicted"/>
<feature type="region of interest" description="Disordered" evidence="1">
    <location>
        <begin position="291"/>
        <end position="310"/>
    </location>
</feature>
<dbReference type="Gene3D" id="2.60.40.10">
    <property type="entry name" value="Immunoglobulins"/>
    <property type="match status" value="1"/>
</dbReference>
<dbReference type="InterPro" id="IPR001322">
    <property type="entry name" value="Lamin_tail_dom"/>
</dbReference>
<evidence type="ECO:0000259" key="4">
    <source>
        <dbReference type="PROSITE" id="PS51841"/>
    </source>
</evidence>
<feature type="domain" description="LTD" evidence="4">
    <location>
        <begin position="17"/>
        <end position="138"/>
    </location>
</feature>
<feature type="domain" description="Fibronectin type-III" evidence="3">
    <location>
        <begin position="961"/>
        <end position="1066"/>
    </location>
</feature>
<dbReference type="InterPro" id="IPR014867">
    <property type="entry name" value="Spore_coat_CotH_CotH2/3/7"/>
</dbReference>
<dbReference type="Pfam" id="PF00932">
    <property type="entry name" value="LTD"/>
    <property type="match status" value="2"/>
</dbReference>
<dbReference type="EMBL" id="JACBAZ010000013">
    <property type="protein sequence ID" value="NWK57521.1"/>
    <property type="molecule type" value="Genomic_DNA"/>
</dbReference>
<dbReference type="RefSeq" id="WP_227021651.1">
    <property type="nucleotide sequence ID" value="NZ_JACBAZ010000013.1"/>
</dbReference>
<feature type="chain" id="PRO_5032638114" evidence="2">
    <location>
        <begin position="30"/>
        <end position="1384"/>
    </location>
</feature>
<accession>A0A851GNU1</accession>
<keyword evidence="2" id="KW-0732">Signal</keyword>
<comment type="caution">
    <text evidence="5">The sequence shown here is derived from an EMBL/GenBank/DDBJ whole genome shotgun (WGS) entry which is preliminary data.</text>
</comment>
<dbReference type="Pfam" id="PF08757">
    <property type="entry name" value="CotH"/>
    <property type="match status" value="1"/>
</dbReference>